<feature type="transmembrane region" description="Helical" evidence="10">
    <location>
        <begin position="139"/>
        <end position="157"/>
    </location>
</feature>
<feature type="domain" description="Major facilitator superfamily (MFS) profile" evidence="11">
    <location>
        <begin position="7"/>
        <end position="381"/>
    </location>
</feature>
<dbReference type="Proteomes" id="UP000274772">
    <property type="component" value="Chromosome"/>
</dbReference>
<name>A0ABM7FSI9_9STAP</name>
<dbReference type="CDD" id="cd17341">
    <property type="entry name" value="MFS_NRT2_like"/>
    <property type="match status" value="1"/>
</dbReference>
<evidence type="ECO:0000256" key="4">
    <source>
        <dbReference type="ARBA" id="ARBA00022692"/>
    </source>
</evidence>
<dbReference type="EMBL" id="AP018586">
    <property type="protein sequence ID" value="BBD91685.1"/>
    <property type="molecule type" value="Genomic_DNA"/>
</dbReference>
<sequence length="391" mass="42394">MKKGVYQLTLQTLSLIVGFMAWSIISPLMPFITQDIQISASQVSVILAIPVILGSVLRVPFGYLTNIIGAKWVFFSSFIILLFPIFFLGQAQSTTMLMVCGFFLGVGGAIFSVGVTALPKYFSKDKVGLANGIYGMGNIGTAISSFCAPVLAGLIGWQSTVRSYLIIIGLFAVLMFLLGDNKETKVKVPLMSQMKVLSKNYKLYYLSLWYFITFGAFVAFGLFLPNYLVHHFEIDKVDAGIRSGVFIALATFLRPLGGVLGDKFNAVKMLIIDFMFLIIGGMILSLFDGMIHFTIGCLAISICAGIGNGLVFKLVPSYFSKEAGSANGIVSMMGGLGGFFPPLVITFVTGLTGSSHLAFGLLVLFALIALMTMIHLYKKENVSNISTIYDK</sequence>
<feature type="transmembrane region" description="Helical" evidence="10">
    <location>
        <begin position="12"/>
        <end position="32"/>
    </location>
</feature>
<keyword evidence="7 10" id="KW-0472">Membrane</keyword>
<evidence type="ECO:0000256" key="5">
    <source>
        <dbReference type="ARBA" id="ARBA00022989"/>
    </source>
</evidence>
<keyword evidence="3" id="KW-0813">Transport</keyword>
<feature type="transmembrane region" description="Helical" evidence="10">
    <location>
        <begin position="239"/>
        <end position="257"/>
    </location>
</feature>
<evidence type="ECO:0000256" key="1">
    <source>
        <dbReference type="ARBA" id="ARBA00004651"/>
    </source>
</evidence>
<keyword evidence="13" id="KW-1185">Reference proteome</keyword>
<dbReference type="InterPro" id="IPR044772">
    <property type="entry name" value="NO3_transporter"/>
</dbReference>
<organism evidence="12 13">
    <name type="scientific">Staphylococcus caprae</name>
    <dbReference type="NCBI Taxonomy" id="29380"/>
    <lineage>
        <taxon>Bacteria</taxon>
        <taxon>Bacillati</taxon>
        <taxon>Bacillota</taxon>
        <taxon>Bacilli</taxon>
        <taxon>Bacillales</taxon>
        <taxon>Staphylococcaceae</taxon>
        <taxon>Staphylococcus</taxon>
    </lineage>
</organism>
<evidence type="ECO:0000313" key="13">
    <source>
        <dbReference type="Proteomes" id="UP000274772"/>
    </source>
</evidence>
<feature type="transmembrane region" description="Helical" evidence="10">
    <location>
        <begin position="357"/>
        <end position="377"/>
    </location>
</feature>
<dbReference type="InterPro" id="IPR036259">
    <property type="entry name" value="MFS_trans_sf"/>
</dbReference>
<keyword evidence="5 10" id="KW-1133">Transmembrane helix</keyword>
<feature type="transmembrane region" description="Helical" evidence="10">
    <location>
        <begin position="163"/>
        <end position="182"/>
    </location>
</feature>
<evidence type="ECO:0000256" key="8">
    <source>
        <dbReference type="ARBA" id="ARBA00024393"/>
    </source>
</evidence>
<dbReference type="PANTHER" id="PTHR23515">
    <property type="entry name" value="HIGH-AFFINITY NITRATE TRANSPORTER 2.3"/>
    <property type="match status" value="1"/>
</dbReference>
<reference evidence="12 13" key="1">
    <citation type="submission" date="2018-05" db="EMBL/GenBank/DDBJ databases">
        <title>Complete genome sequencing of three human clinical isolates of Staphylococcus caprae reveals virulence factors similar to those of S. epidermidis and S. capitis.</title>
        <authorList>
            <person name="Watanabe S."/>
            <person name="Cui L."/>
        </authorList>
    </citation>
    <scope>NUCLEOTIDE SEQUENCE [LARGE SCALE GENOMIC DNA]</scope>
    <source>
        <strain evidence="12 13">JMUB590</strain>
    </source>
</reference>
<comment type="similarity">
    <text evidence="2">Belongs to the major facilitator superfamily. Nitrate/nitrite porter (TC 2.A.1.8) family.</text>
</comment>
<protein>
    <recommendedName>
        <fullName evidence="8">Probable nitrate transporter NarT</fullName>
    </recommendedName>
</protein>
<evidence type="ECO:0000256" key="2">
    <source>
        <dbReference type="ARBA" id="ARBA00008432"/>
    </source>
</evidence>
<feature type="transmembrane region" description="Helical" evidence="10">
    <location>
        <begin position="69"/>
        <end position="89"/>
    </location>
</feature>
<keyword evidence="6" id="KW-0534">Nitrate assimilation</keyword>
<comment type="function">
    <text evidence="9">Probably required for nitrate uptake under anoxic conditions. Also possibly involved in excretion of nitrite produced by the dissimilatory reduction of nitrate.</text>
</comment>
<feature type="transmembrane region" description="Helical" evidence="10">
    <location>
        <begin position="269"/>
        <end position="287"/>
    </location>
</feature>
<dbReference type="RefSeq" id="WP_044466789.1">
    <property type="nucleotide sequence ID" value="NZ_AP018585.1"/>
</dbReference>
<evidence type="ECO:0000256" key="3">
    <source>
        <dbReference type="ARBA" id="ARBA00022448"/>
    </source>
</evidence>
<dbReference type="Gene3D" id="1.20.1250.20">
    <property type="entry name" value="MFS general substrate transporter like domains"/>
    <property type="match status" value="2"/>
</dbReference>
<feature type="transmembrane region" description="Helical" evidence="10">
    <location>
        <begin position="293"/>
        <end position="315"/>
    </location>
</feature>
<feature type="transmembrane region" description="Helical" evidence="10">
    <location>
        <begin position="95"/>
        <end position="118"/>
    </location>
</feature>
<feature type="transmembrane region" description="Helical" evidence="10">
    <location>
        <begin position="203"/>
        <end position="227"/>
    </location>
</feature>
<proteinExistence type="inferred from homology"/>
<dbReference type="SUPFAM" id="SSF103473">
    <property type="entry name" value="MFS general substrate transporter"/>
    <property type="match status" value="1"/>
</dbReference>
<keyword evidence="4 10" id="KW-0812">Transmembrane</keyword>
<feature type="transmembrane region" description="Helical" evidence="10">
    <location>
        <begin position="327"/>
        <end position="351"/>
    </location>
</feature>
<evidence type="ECO:0000259" key="11">
    <source>
        <dbReference type="PROSITE" id="PS50850"/>
    </source>
</evidence>
<evidence type="ECO:0000256" key="6">
    <source>
        <dbReference type="ARBA" id="ARBA00023063"/>
    </source>
</evidence>
<comment type="subcellular location">
    <subcellularLocation>
        <location evidence="1">Cell membrane</location>
        <topology evidence="1">Multi-pass membrane protein</topology>
    </subcellularLocation>
</comment>
<evidence type="ECO:0000256" key="9">
    <source>
        <dbReference type="ARBA" id="ARBA00025420"/>
    </source>
</evidence>
<dbReference type="GeneID" id="58050345"/>
<evidence type="ECO:0000256" key="7">
    <source>
        <dbReference type="ARBA" id="ARBA00023136"/>
    </source>
</evidence>
<evidence type="ECO:0000256" key="10">
    <source>
        <dbReference type="SAM" id="Phobius"/>
    </source>
</evidence>
<dbReference type="InterPro" id="IPR020846">
    <property type="entry name" value="MFS_dom"/>
</dbReference>
<dbReference type="InterPro" id="IPR011701">
    <property type="entry name" value="MFS"/>
</dbReference>
<dbReference type="PROSITE" id="PS50850">
    <property type="entry name" value="MFS"/>
    <property type="match status" value="1"/>
</dbReference>
<dbReference type="Pfam" id="PF07690">
    <property type="entry name" value="MFS_1"/>
    <property type="match status" value="1"/>
</dbReference>
<feature type="transmembrane region" description="Helical" evidence="10">
    <location>
        <begin position="38"/>
        <end position="57"/>
    </location>
</feature>
<accession>A0ABM7FSI9</accession>
<gene>
    <name evidence="12" type="primary">narK</name>
    <name evidence="12" type="ORF">JMUB590_0575</name>
</gene>
<evidence type="ECO:0000313" key="12">
    <source>
        <dbReference type="EMBL" id="BBD91685.1"/>
    </source>
</evidence>